<organism evidence="1">
    <name type="scientific">marine metagenome</name>
    <dbReference type="NCBI Taxonomy" id="408172"/>
    <lineage>
        <taxon>unclassified sequences</taxon>
        <taxon>metagenomes</taxon>
        <taxon>ecological metagenomes</taxon>
    </lineage>
</organism>
<proteinExistence type="predicted"/>
<dbReference type="InterPro" id="IPR029044">
    <property type="entry name" value="Nucleotide-diphossugar_trans"/>
</dbReference>
<evidence type="ECO:0000313" key="1">
    <source>
        <dbReference type="EMBL" id="SVE63062.1"/>
    </source>
</evidence>
<dbReference type="AlphaFoldDB" id="A0A383F1H8"/>
<feature type="non-terminal residue" evidence="1">
    <location>
        <position position="196"/>
    </location>
</feature>
<protein>
    <recommendedName>
        <fullName evidence="2">Nucleotide-diphospho-sugar transferase domain-containing protein</fullName>
    </recommendedName>
</protein>
<name>A0A383F1H8_9ZZZZ</name>
<dbReference type="Gene3D" id="3.90.550.10">
    <property type="entry name" value="Spore Coat Polysaccharide Biosynthesis Protein SpsA, Chain A"/>
    <property type="match status" value="1"/>
</dbReference>
<sequence length="196" mass="23749">MKTLIIQYYIDINLYSQPEFNGIGPTDVEKYSEYSFKKYCNKYGHDFLRVTEPNFGYMHPTWERFDLWFNKKWLDKYDQILYVDTDVFALDHAPDIFAKYNDLDTFKSPEYKKYRRNSSATIRSKFNNTILKDCDPKKVSDIFFQTGVWMVTRSVRDQMMPWVERYKEFKCDDGQFLNWSVIESGVKYQDMDPRFN</sequence>
<dbReference type="EMBL" id="UINC01230788">
    <property type="protein sequence ID" value="SVE63062.1"/>
    <property type="molecule type" value="Genomic_DNA"/>
</dbReference>
<reference evidence="1" key="1">
    <citation type="submission" date="2018-05" db="EMBL/GenBank/DDBJ databases">
        <authorList>
            <person name="Lanie J.A."/>
            <person name="Ng W.-L."/>
            <person name="Kazmierczak K.M."/>
            <person name="Andrzejewski T.M."/>
            <person name="Davidsen T.M."/>
            <person name="Wayne K.J."/>
            <person name="Tettelin H."/>
            <person name="Glass J.I."/>
            <person name="Rusch D."/>
            <person name="Podicherti R."/>
            <person name="Tsui H.-C.T."/>
            <person name="Winkler M.E."/>
        </authorList>
    </citation>
    <scope>NUCLEOTIDE SEQUENCE</scope>
</reference>
<accession>A0A383F1H8</accession>
<gene>
    <name evidence="1" type="ORF">METZ01_LOCUS515916</name>
</gene>
<evidence type="ECO:0008006" key="2">
    <source>
        <dbReference type="Google" id="ProtNLM"/>
    </source>
</evidence>